<accession>W5WUF4</accession>
<dbReference type="Pfam" id="PF00535">
    <property type="entry name" value="Glycos_transf_2"/>
    <property type="match status" value="1"/>
</dbReference>
<dbReference type="InterPro" id="IPR001173">
    <property type="entry name" value="Glyco_trans_2-like"/>
</dbReference>
<evidence type="ECO:0000313" key="2">
    <source>
        <dbReference type="EMBL" id="AHI01780.1"/>
    </source>
</evidence>
<dbReference type="InterPro" id="IPR029044">
    <property type="entry name" value="Nucleotide-diphossugar_trans"/>
</dbReference>
<proteinExistence type="predicted"/>
<dbReference type="Proteomes" id="UP000019225">
    <property type="component" value="Chromosome"/>
</dbReference>
<dbReference type="PANTHER" id="PTHR43685">
    <property type="entry name" value="GLYCOSYLTRANSFERASE"/>
    <property type="match status" value="1"/>
</dbReference>
<organism evidence="2 3">
    <name type="scientific">Kutzneria albida DSM 43870</name>
    <dbReference type="NCBI Taxonomy" id="1449976"/>
    <lineage>
        <taxon>Bacteria</taxon>
        <taxon>Bacillati</taxon>
        <taxon>Actinomycetota</taxon>
        <taxon>Actinomycetes</taxon>
        <taxon>Pseudonocardiales</taxon>
        <taxon>Pseudonocardiaceae</taxon>
        <taxon>Kutzneria</taxon>
    </lineage>
</organism>
<dbReference type="CDD" id="cd00761">
    <property type="entry name" value="Glyco_tranf_GTA_type"/>
    <property type="match status" value="1"/>
</dbReference>
<gene>
    <name evidence="2" type="ORF">KALB_8423</name>
</gene>
<reference evidence="2 3" key="1">
    <citation type="journal article" date="2014" name="BMC Genomics">
        <title>Complete genome sequence of producer of the glycopeptide antibiotic Aculeximycin Kutzneria albida DSM 43870T, a representative of minor genus of Pseudonocardiaceae.</title>
        <authorList>
            <person name="Rebets Y."/>
            <person name="Tokovenko B."/>
            <person name="Lushchyk I."/>
            <person name="Ruckert C."/>
            <person name="Zaburannyi N."/>
            <person name="Bechthold A."/>
            <person name="Kalinowski J."/>
            <person name="Luzhetskyy A."/>
        </authorList>
    </citation>
    <scope>NUCLEOTIDE SEQUENCE [LARGE SCALE GENOMIC DNA]</scope>
    <source>
        <strain evidence="2">DSM 43870</strain>
    </source>
</reference>
<protein>
    <recommendedName>
        <fullName evidence="1">Glycosyltransferase 2-like domain-containing protein</fullName>
    </recommendedName>
</protein>
<keyword evidence="3" id="KW-1185">Reference proteome</keyword>
<dbReference type="SUPFAM" id="SSF53448">
    <property type="entry name" value="Nucleotide-diphospho-sugar transferases"/>
    <property type="match status" value="1"/>
</dbReference>
<dbReference type="STRING" id="1449976.KALB_8423"/>
<evidence type="ECO:0000259" key="1">
    <source>
        <dbReference type="Pfam" id="PF00535"/>
    </source>
</evidence>
<dbReference type="eggNOG" id="COG0463">
    <property type="taxonomic scope" value="Bacteria"/>
</dbReference>
<dbReference type="PATRIC" id="fig|1449976.3.peg.8459"/>
<dbReference type="Gene3D" id="3.90.550.10">
    <property type="entry name" value="Spore Coat Polysaccharide Biosynthesis Protein SpsA, Chain A"/>
    <property type="match status" value="1"/>
</dbReference>
<dbReference type="EMBL" id="CP007155">
    <property type="protein sequence ID" value="AHI01780.1"/>
    <property type="molecule type" value="Genomic_DNA"/>
</dbReference>
<dbReference type="HOGENOM" id="CLU_1044400_0_0_11"/>
<dbReference type="AlphaFoldDB" id="W5WUF4"/>
<feature type="domain" description="Glycosyltransferase 2-like" evidence="1">
    <location>
        <begin position="64"/>
        <end position="215"/>
    </location>
</feature>
<sequence>MKEYALLPRPVKNLLRQSVGRYVVGENWWHLRFAAERFAAERDEHAEVSRLARTLTPLPSAQVCVVMPTFRRPERLAAAVHSALGQTERDLVVLVVDDGGGQVAGLPEDPRVVLLQLSRNHGSPGLARNVALRLSRSPFVAFLDDDNTWRPDHLERSLTALRSGAGLVYTALRRIREDGTELDVLSRPFNRAAHRDESWVDINAVVVRRFAGLRFDPWARPRSVHPREDWEFVHRISAKLRVEHLPVPTVDYSVHSGSYFTDWDGNAIGVAT</sequence>
<dbReference type="KEGG" id="kal:KALB_8423"/>
<name>W5WUF4_9PSEU</name>
<dbReference type="PANTHER" id="PTHR43685:SF2">
    <property type="entry name" value="GLYCOSYLTRANSFERASE 2-LIKE DOMAIN-CONTAINING PROTEIN"/>
    <property type="match status" value="1"/>
</dbReference>
<evidence type="ECO:0000313" key="3">
    <source>
        <dbReference type="Proteomes" id="UP000019225"/>
    </source>
</evidence>
<dbReference type="RefSeq" id="WP_025361569.1">
    <property type="nucleotide sequence ID" value="NZ_CP007155.1"/>
</dbReference>
<dbReference type="InterPro" id="IPR050834">
    <property type="entry name" value="Glycosyltransf_2"/>
</dbReference>